<sequence length="106" mass="12130">MLDNQPGVRLVDSMGKLQLSPSVRHHQLDPMFNVPHIRHEVPARSQHTTLIQFTNIFLTLYTVKVRCRNILSLAFVLELKSVVQETNLLQVRTEASTSNIRQNGLE</sequence>
<name>A0A8D9AGK4_9HEMI</name>
<proteinExistence type="predicted"/>
<protein>
    <submittedName>
        <fullName evidence="1">Uncharacterized protein</fullName>
    </submittedName>
</protein>
<accession>A0A8D9AGK4</accession>
<dbReference type="EMBL" id="HBUF01563825">
    <property type="protein sequence ID" value="CAG6763611.1"/>
    <property type="molecule type" value="Transcribed_RNA"/>
</dbReference>
<dbReference type="EMBL" id="HBUF01563824">
    <property type="protein sequence ID" value="CAG6763610.1"/>
    <property type="molecule type" value="Transcribed_RNA"/>
</dbReference>
<dbReference type="EMBL" id="HBUF01063920">
    <property type="protein sequence ID" value="CAG6626952.1"/>
    <property type="molecule type" value="Transcribed_RNA"/>
</dbReference>
<dbReference type="EMBL" id="HBUF01063919">
    <property type="protein sequence ID" value="CAG6626951.1"/>
    <property type="molecule type" value="Transcribed_RNA"/>
</dbReference>
<dbReference type="AlphaFoldDB" id="A0A8D9AGK4"/>
<evidence type="ECO:0000313" key="1">
    <source>
        <dbReference type="EMBL" id="CAG6763611.1"/>
    </source>
</evidence>
<reference evidence="1" key="1">
    <citation type="submission" date="2021-05" db="EMBL/GenBank/DDBJ databases">
        <authorList>
            <person name="Alioto T."/>
            <person name="Alioto T."/>
            <person name="Gomez Garrido J."/>
        </authorList>
    </citation>
    <scope>NUCLEOTIDE SEQUENCE</scope>
</reference>
<dbReference type="EMBL" id="HBUF01063921">
    <property type="protein sequence ID" value="CAG6626953.1"/>
    <property type="molecule type" value="Transcribed_RNA"/>
</dbReference>
<organism evidence="1">
    <name type="scientific">Cacopsylla melanoneura</name>
    <dbReference type="NCBI Taxonomy" id="428564"/>
    <lineage>
        <taxon>Eukaryota</taxon>
        <taxon>Metazoa</taxon>
        <taxon>Ecdysozoa</taxon>
        <taxon>Arthropoda</taxon>
        <taxon>Hexapoda</taxon>
        <taxon>Insecta</taxon>
        <taxon>Pterygota</taxon>
        <taxon>Neoptera</taxon>
        <taxon>Paraneoptera</taxon>
        <taxon>Hemiptera</taxon>
        <taxon>Sternorrhyncha</taxon>
        <taxon>Psylloidea</taxon>
        <taxon>Psyllidae</taxon>
        <taxon>Psyllinae</taxon>
        <taxon>Cacopsylla</taxon>
    </lineage>
</organism>